<dbReference type="EMBL" id="JAFMPM010000008">
    <property type="protein sequence ID" value="MBO0614992.1"/>
    <property type="molecule type" value="Genomic_DNA"/>
</dbReference>
<dbReference type="EMBL" id="CP072748">
    <property type="protein sequence ID" value="QTX09795.1"/>
    <property type="molecule type" value="Genomic_DNA"/>
</dbReference>
<evidence type="ECO:0000313" key="3">
    <source>
        <dbReference type="Proteomes" id="UP000664466"/>
    </source>
</evidence>
<name>A0A8B0SG47_9GAMM</name>
<keyword evidence="3" id="KW-1185">Reference proteome</keyword>
<proteinExistence type="predicted"/>
<dbReference type="Proteomes" id="UP000664466">
    <property type="component" value="Unassembled WGS sequence"/>
</dbReference>
<protein>
    <submittedName>
        <fullName evidence="2">Uncharacterized protein</fullName>
    </submittedName>
</protein>
<gene>
    <name evidence="2" type="ORF">J1836_014405</name>
    <name evidence="1" type="ORF">J1836_19015</name>
</gene>
<organism evidence="2">
    <name type="scientific">Thiothrix fructosivorans</name>
    <dbReference type="NCBI Taxonomy" id="111770"/>
    <lineage>
        <taxon>Bacteria</taxon>
        <taxon>Pseudomonadati</taxon>
        <taxon>Pseudomonadota</taxon>
        <taxon>Gammaproteobacteria</taxon>
        <taxon>Thiotrichales</taxon>
        <taxon>Thiotrichaceae</taxon>
        <taxon>Thiothrix</taxon>
    </lineage>
</organism>
<accession>A0A8B0SG47</accession>
<dbReference type="RefSeq" id="WP_207252694.1">
    <property type="nucleotide sequence ID" value="NZ_JAFMPM010000008.1"/>
</dbReference>
<reference evidence="1 3" key="1">
    <citation type="submission" date="2021-03" db="EMBL/GenBank/DDBJ databases">
        <title>Draft genome and methylome analysis of Thiotrix fructosivoruns ATCC 49748.</title>
        <authorList>
            <person name="Fomenkov A."/>
            <person name="Grabovich M.Y."/>
            <person name="Roberts R.J."/>
        </authorList>
    </citation>
    <scope>NUCLEOTIDE SEQUENCE [LARGE SCALE GENOMIC DNA]</scope>
    <source>
        <strain evidence="1 3">ATCC 49748</strain>
    </source>
</reference>
<reference evidence="2" key="2">
    <citation type="submission" date="2021-04" db="EMBL/GenBank/DDBJ databases">
        <title>Complete Genome and methylome analysis of Thiothrix fructosivorans ATCC 49748.</title>
        <authorList>
            <person name="Fomenkov A."/>
            <person name="Sun L."/>
            <person name="Vincze T."/>
            <person name="Grabovich M.Y."/>
            <person name="Roberts R.J."/>
        </authorList>
    </citation>
    <scope>NUCLEOTIDE SEQUENCE</scope>
    <source>
        <strain evidence="2">ATCC 49748</strain>
    </source>
</reference>
<sequence length="238" mass="26847">MITAEQEKQVSGTMELLSAYIANPPWEEWMVEVFSDAIAYAAEMLELSGDEVLDYLDEEPLGQMLHSHVFEHFVTTETNEDGETVLQEFMRTRVQQEEKSFACQYLEAFSHSELALWEVVGKVGKKVEVRRLGSDEPTVLAQLDATNVPNNICIASRLLSLPNNQHIFSFGMLPIEKTEAEEIIAYLAQVRTEMLETAQTEEGQSHEAADIDAAIVEELTDVMFHETLTAWIGQGFEN</sequence>
<evidence type="ECO:0000313" key="1">
    <source>
        <dbReference type="EMBL" id="MBO0614992.1"/>
    </source>
</evidence>
<evidence type="ECO:0000313" key="2">
    <source>
        <dbReference type="EMBL" id="QTX09795.1"/>
    </source>
</evidence>
<dbReference type="AlphaFoldDB" id="A0A8B0SG47"/>